<reference evidence="1 2" key="1">
    <citation type="journal article" date="2015" name="Proc. Natl. Acad. Sci. U.S.A.">
        <title>The resurrection genome of Boea hygrometrica: A blueprint for survival of dehydration.</title>
        <authorList>
            <person name="Xiao L."/>
            <person name="Yang G."/>
            <person name="Zhang L."/>
            <person name="Yang X."/>
            <person name="Zhao S."/>
            <person name="Ji Z."/>
            <person name="Zhou Q."/>
            <person name="Hu M."/>
            <person name="Wang Y."/>
            <person name="Chen M."/>
            <person name="Xu Y."/>
            <person name="Jin H."/>
            <person name="Xiao X."/>
            <person name="Hu G."/>
            <person name="Bao F."/>
            <person name="Hu Y."/>
            <person name="Wan P."/>
            <person name="Li L."/>
            <person name="Deng X."/>
            <person name="Kuang T."/>
            <person name="Xiang C."/>
            <person name="Zhu J.K."/>
            <person name="Oliver M.J."/>
            <person name="He Y."/>
        </authorList>
    </citation>
    <scope>NUCLEOTIDE SEQUENCE [LARGE SCALE GENOMIC DNA]</scope>
    <source>
        <strain evidence="2">cv. XS01</strain>
    </source>
</reference>
<dbReference type="OrthoDB" id="10652975at2759"/>
<keyword evidence="1" id="KW-0808">Transferase</keyword>
<proteinExistence type="predicted"/>
<sequence length="210" mass="23380">MIGYYRIDVHIAEEDKLPPLSRRLGFTPTTGCQVSVLNEPGTAARTQSRVKDFEGTREGDLGNDDACECLACKQLDSVDSLSICPSTGFMVNDFVSFTQVSFYRTILSFMNTDSIRTSDSSKLMTVTKAAAASSMVDDEVLMQNISSRWPSKPIHDDYALYFVPSEEEAAEEHLDLDRIAEEQQDISIPLESRFKALAWVGIAQLHRSLP</sequence>
<organism evidence="1 2">
    <name type="scientific">Dorcoceras hygrometricum</name>
    <dbReference type="NCBI Taxonomy" id="472368"/>
    <lineage>
        <taxon>Eukaryota</taxon>
        <taxon>Viridiplantae</taxon>
        <taxon>Streptophyta</taxon>
        <taxon>Embryophyta</taxon>
        <taxon>Tracheophyta</taxon>
        <taxon>Spermatophyta</taxon>
        <taxon>Magnoliopsida</taxon>
        <taxon>eudicotyledons</taxon>
        <taxon>Gunneridae</taxon>
        <taxon>Pentapetalae</taxon>
        <taxon>asterids</taxon>
        <taxon>lamiids</taxon>
        <taxon>Lamiales</taxon>
        <taxon>Gesneriaceae</taxon>
        <taxon>Didymocarpoideae</taxon>
        <taxon>Trichosporeae</taxon>
        <taxon>Loxocarpinae</taxon>
        <taxon>Dorcoceras</taxon>
    </lineage>
</organism>
<dbReference type="GO" id="GO:0016301">
    <property type="term" value="F:kinase activity"/>
    <property type="evidence" value="ECO:0007669"/>
    <property type="project" value="UniProtKB-KW"/>
</dbReference>
<name>A0A2Z7D9D5_9LAMI</name>
<accession>A0A2Z7D9D5</accession>
<dbReference type="Proteomes" id="UP000250235">
    <property type="component" value="Unassembled WGS sequence"/>
</dbReference>
<evidence type="ECO:0000313" key="1">
    <source>
        <dbReference type="EMBL" id="KZV56240.1"/>
    </source>
</evidence>
<gene>
    <name evidence="1" type="ORF">F511_13157</name>
</gene>
<keyword evidence="2" id="KW-1185">Reference proteome</keyword>
<protein>
    <submittedName>
        <fullName evidence="1">Adenylate kinase 4</fullName>
    </submittedName>
</protein>
<dbReference type="EMBL" id="KQ988211">
    <property type="protein sequence ID" value="KZV56240.1"/>
    <property type="molecule type" value="Genomic_DNA"/>
</dbReference>
<evidence type="ECO:0000313" key="2">
    <source>
        <dbReference type="Proteomes" id="UP000250235"/>
    </source>
</evidence>
<keyword evidence="1" id="KW-0418">Kinase</keyword>
<dbReference type="AlphaFoldDB" id="A0A2Z7D9D5"/>